<evidence type="ECO:0000313" key="2">
    <source>
        <dbReference type="Proteomes" id="UP001595377"/>
    </source>
</evidence>
<comment type="caution">
    <text evidence="1">The sequence shown here is derived from an EMBL/GenBank/DDBJ whole genome shotgun (WGS) entry which is preliminary data.</text>
</comment>
<gene>
    <name evidence="1" type="ORF">ACFOHH_10345</name>
</gene>
<dbReference type="Proteomes" id="UP001595377">
    <property type="component" value="Unassembled WGS sequence"/>
</dbReference>
<protein>
    <recommendedName>
        <fullName evidence="3">Transposase</fullName>
    </recommendedName>
</protein>
<dbReference type="RefSeq" id="WP_257316987.1">
    <property type="nucleotide sequence ID" value="NZ_JANFDG010000024.1"/>
</dbReference>
<evidence type="ECO:0000313" key="1">
    <source>
        <dbReference type="EMBL" id="MFC3073504.1"/>
    </source>
</evidence>
<evidence type="ECO:0008006" key="3">
    <source>
        <dbReference type="Google" id="ProtNLM"/>
    </source>
</evidence>
<name>A0ABV7DGA9_9HYPH</name>
<keyword evidence="2" id="KW-1185">Reference proteome</keyword>
<sequence>MPAGHLLERMTEAKALLAAFTTDLAALLAAMNETTAPRSER</sequence>
<reference evidence="2" key="1">
    <citation type="journal article" date="2019" name="Int. J. Syst. Evol. Microbiol.">
        <title>The Global Catalogue of Microorganisms (GCM) 10K type strain sequencing project: providing services to taxonomists for standard genome sequencing and annotation.</title>
        <authorList>
            <consortium name="The Broad Institute Genomics Platform"/>
            <consortium name="The Broad Institute Genome Sequencing Center for Infectious Disease"/>
            <person name="Wu L."/>
            <person name="Ma J."/>
        </authorList>
    </citation>
    <scope>NUCLEOTIDE SEQUENCE [LARGE SCALE GENOMIC DNA]</scope>
    <source>
        <strain evidence="2">KCTC 52677</strain>
    </source>
</reference>
<organism evidence="1 2">
    <name type="scientific">Shinella pollutisoli</name>
    <dbReference type="NCBI Taxonomy" id="2250594"/>
    <lineage>
        <taxon>Bacteria</taxon>
        <taxon>Pseudomonadati</taxon>
        <taxon>Pseudomonadota</taxon>
        <taxon>Alphaproteobacteria</taxon>
        <taxon>Hyphomicrobiales</taxon>
        <taxon>Rhizobiaceae</taxon>
        <taxon>Shinella</taxon>
    </lineage>
</organism>
<dbReference type="EMBL" id="JBHRSP010000016">
    <property type="protein sequence ID" value="MFC3073504.1"/>
    <property type="molecule type" value="Genomic_DNA"/>
</dbReference>
<proteinExistence type="predicted"/>
<accession>A0ABV7DGA9</accession>